<dbReference type="EMBL" id="JAESWA010000022">
    <property type="protein sequence ID" value="MBL4931654.1"/>
    <property type="molecule type" value="Genomic_DNA"/>
</dbReference>
<dbReference type="AlphaFoldDB" id="A0A937FE59"/>
<keyword evidence="2" id="KW-1185">Reference proteome</keyword>
<name>A0A937FE59_9CLOT</name>
<proteinExistence type="predicted"/>
<evidence type="ECO:0000313" key="1">
    <source>
        <dbReference type="EMBL" id="MBL4931654.1"/>
    </source>
</evidence>
<sequence length="200" mass="23567">MIKAYNLDLRLQIEALEKILYSSEMIKTALERAEKLEIENYYIGAGSIAQTVWNYISNKTLSYGIKDIDFVYFDNENLNIESENKIINKIRSLYSDMNIEIDIKNQARVHLWYKEHFGYDITPYNNLEEAINTWPTTATAIGVRKDKNNKLKIYAPYGLNDLFGKIVRANKAQITKEIYEDKVEKWISKWPDLNIIPWER</sequence>
<dbReference type="InterPro" id="IPR009267">
    <property type="entry name" value="NTP_transf_6"/>
</dbReference>
<reference evidence="1" key="1">
    <citation type="submission" date="2021-01" db="EMBL/GenBank/DDBJ databases">
        <title>Genome public.</title>
        <authorList>
            <person name="Liu C."/>
            <person name="Sun Q."/>
        </authorList>
    </citation>
    <scope>NUCLEOTIDE SEQUENCE</scope>
    <source>
        <strain evidence="1">YIM B02565</strain>
    </source>
</reference>
<accession>A0A937FE59</accession>
<protein>
    <submittedName>
        <fullName evidence="1">Nucleotidyltransferase family protein</fullName>
    </submittedName>
</protein>
<dbReference type="Proteomes" id="UP000623681">
    <property type="component" value="Unassembled WGS sequence"/>
</dbReference>
<dbReference type="Pfam" id="PF06042">
    <property type="entry name" value="NTP_transf_6"/>
    <property type="match status" value="1"/>
</dbReference>
<comment type="caution">
    <text evidence="1">The sequence shown here is derived from an EMBL/GenBank/DDBJ whole genome shotgun (WGS) entry which is preliminary data.</text>
</comment>
<gene>
    <name evidence="1" type="ORF">JK634_07550</name>
</gene>
<dbReference type="PANTHER" id="PTHR39166:SF1">
    <property type="entry name" value="BLL1166 PROTEIN"/>
    <property type="match status" value="1"/>
</dbReference>
<organism evidence="1 2">
    <name type="scientific">Clostridium paridis</name>
    <dbReference type="NCBI Taxonomy" id="2803863"/>
    <lineage>
        <taxon>Bacteria</taxon>
        <taxon>Bacillati</taxon>
        <taxon>Bacillota</taxon>
        <taxon>Clostridia</taxon>
        <taxon>Eubacteriales</taxon>
        <taxon>Clostridiaceae</taxon>
        <taxon>Clostridium</taxon>
    </lineage>
</organism>
<dbReference type="PANTHER" id="PTHR39166">
    <property type="entry name" value="BLL1166 PROTEIN"/>
    <property type="match status" value="1"/>
</dbReference>
<evidence type="ECO:0000313" key="2">
    <source>
        <dbReference type="Proteomes" id="UP000623681"/>
    </source>
</evidence>